<dbReference type="AlphaFoldDB" id="A0AAC9K8S4"/>
<organism evidence="2 3">
    <name type="scientific">Granulibacter bethesdensis</name>
    <dbReference type="NCBI Taxonomy" id="364410"/>
    <lineage>
        <taxon>Bacteria</taxon>
        <taxon>Pseudomonadati</taxon>
        <taxon>Pseudomonadota</taxon>
        <taxon>Alphaproteobacteria</taxon>
        <taxon>Acetobacterales</taxon>
        <taxon>Acetobacteraceae</taxon>
        <taxon>Granulibacter</taxon>
    </lineage>
</organism>
<accession>A0AAC9K8S4</accession>
<dbReference type="Proteomes" id="UP000182373">
    <property type="component" value="Chromosome"/>
</dbReference>
<dbReference type="InterPro" id="IPR057572">
    <property type="entry name" value="NonGDSL"/>
</dbReference>
<reference evidence="3" key="1">
    <citation type="submission" date="2016-11" db="EMBL/GenBank/DDBJ databases">
        <title>Comparative genomic and phenotypic analysis of Granulibacter bethesdensis clinical isolates from patients with chronic granulomatous disease.</title>
        <authorList>
            <person name="Zarember K.A."/>
            <person name="Porcella S.F."/>
            <person name="Chu J."/>
            <person name="Ding L."/>
            <person name="Dahlstrom E."/>
            <person name="Barbian K."/>
            <person name="Martens C."/>
            <person name="Sykora L."/>
            <person name="Kramer S."/>
            <person name="Pettinato A.M."/>
            <person name="Hong H."/>
            <person name="Wald G."/>
            <person name="Berg L.J."/>
            <person name="Rogge L.S."/>
            <person name="Greenberg D.E."/>
            <person name="Falcone E.L."/>
            <person name="Neves J.F."/>
            <person name="Simoes M.J."/>
            <person name="Casal M."/>
            <person name="Rodriguez-Lopez F.C."/>
            <person name="Zelazny A."/>
            <person name="Gallin J.I."/>
            <person name="Holland S.M."/>
        </authorList>
    </citation>
    <scope>NUCLEOTIDE SEQUENCE [LARGE SCALE GENOMIC DNA]</scope>
    <source>
        <strain evidence="3">NIH9.1</strain>
    </source>
</reference>
<dbReference type="CDD" id="cd00229">
    <property type="entry name" value="SGNH_hydrolase"/>
    <property type="match status" value="1"/>
</dbReference>
<name>A0AAC9K8S4_9PROT</name>
<dbReference type="PANTHER" id="PTHR30383">
    <property type="entry name" value="THIOESTERASE 1/PROTEASE 1/LYSOPHOSPHOLIPASE L1"/>
    <property type="match status" value="1"/>
</dbReference>
<dbReference type="GO" id="GO:0004622">
    <property type="term" value="F:phosphatidylcholine lysophospholipase activity"/>
    <property type="evidence" value="ECO:0007669"/>
    <property type="project" value="TreeGrafter"/>
</dbReference>
<evidence type="ECO:0000313" key="3">
    <source>
        <dbReference type="Proteomes" id="UP000182373"/>
    </source>
</evidence>
<proteinExistence type="predicted"/>
<protein>
    <submittedName>
        <fullName evidence="2">Acyl-CoA thioesterase I</fullName>
        <ecNumber evidence="2">3.1.2.-</ecNumber>
    </submittedName>
</protein>
<gene>
    <name evidence="2" type="ORF">GbCGDNIH9_2186</name>
</gene>
<evidence type="ECO:0000313" key="2">
    <source>
        <dbReference type="EMBL" id="APH55510.1"/>
    </source>
</evidence>
<feature type="region of interest" description="Disordered" evidence="1">
    <location>
        <begin position="277"/>
        <end position="315"/>
    </location>
</feature>
<feature type="compositionally biased region" description="Acidic residues" evidence="1">
    <location>
        <begin position="305"/>
        <end position="315"/>
    </location>
</feature>
<dbReference type="EC" id="3.1.2.-" evidence="2"/>
<dbReference type="SUPFAM" id="SSF52266">
    <property type="entry name" value="SGNH hydrolase"/>
    <property type="match status" value="1"/>
</dbReference>
<dbReference type="EMBL" id="CP018191">
    <property type="protein sequence ID" value="APH55510.1"/>
    <property type="molecule type" value="Genomic_DNA"/>
</dbReference>
<dbReference type="PANTHER" id="PTHR30383:SF5">
    <property type="entry name" value="SGNH HYDROLASE-TYPE ESTERASE DOMAIN-CONTAINING PROTEIN"/>
    <property type="match status" value="1"/>
</dbReference>
<dbReference type="Gene3D" id="3.40.50.1110">
    <property type="entry name" value="SGNH hydrolase"/>
    <property type="match status" value="1"/>
</dbReference>
<sequence>MIKRSMIDRIFWKTGALLAFAAPAIGMLTVPFMAHAMQESHSASSSSIHVETSSPPPNCPAYEVPPLHLKNLRDALEDNEEVVIVAIGSSSTQGWMSSDIGASYPALLQKELSEALPHAHIAVINRGIGGEDVTEETPRLQSDALDVHPQVVIWQVGANGAMRNISPDVFRKMVMAGVIRMHKASVDVVLMDNQRAPRIIATKEGTLLDSTMASIAQKTGAALFQRGQLMDHWRDMGHPYADFIASDGLHHNDLGYRCVAHALAQAILAGLKETGAKQDTTSGLPHHAAHPAVRKASPGNAQGPDGDDDGDDDGS</sequence>
<dbReference type="InterPro" id="IPR036514">
    <property type="entry name" value="SGNH_hydro_sf"/>
</dbReference>
<dbReference type="InterPro" id="IPR051532">
    <property type="entry name" value="Ester_Hydrolysis_Enzymes"/>
</dbReference>
<dbReference type="Pfam" id="PF25182">
    <property type="entry name" value="NonGDSL"/>
    <property type="match status" value="1"/>
</dbReference>
<keyword evidence="2" id="KW-0378">Hydrolase</keyword>
<evidence type="ECO:0000256" key="1">
    <source>
        <dbReference type="SAM" id="MobiDB-lite"/>
    </source>
</evidence>